<evidence type="ECO:0000313" key="14">
    <source>
        <dbReference type="EMBL" id="CAH3039671.1"/>
    </source>
</evidence>
<dbReference type="PROSITE" id="PS01241">
    <property type="entry name" value="LINK_1"/>
    <property type="match status" value="1"/>
</dbReference>
<evidence type="ECO:0000313" key="15">
    <source>
        <dbReference type="Proteomes" id="UP001159405"/>
    </source>
</evidence>
<evidence type="ECO:0000256" key="1">
    <source>
        <dbReference type="ARBA" id="ARBA00004167"/>
    </source>
</evidence>
<dbReference type="PROSITE" id="PS50963">
    <property type="entry name" value="LINK_2"/>
    <property type="match status" value="1"/>
</dbReference>
<evidence type="ECO:0000256" key="8">
    <source>
        <dbReference type="ARBA" id="ARBA00023180"/>
    </source>
</evidence>
<keyword evidence="6 9" id="KW-1015">Disulfide bond</keyword>
<feature type="domain" description="EGF-like" evidence="11">
    <location>
        <begin position="128"/>
        <end position="171"/>
    </location>
</feature>
<keyword evidence="5" id="KW-0472">Membrane</keyword>
<dbReference type="PROSITE" id="PS50948">
    <property type="entry name" value="PAN"/>
    <property type="match status" value="1"/>
</dbReference>
<evidence type="ECO:0000256" key="3">
    <source>
        <dbReference type="ARBA" id="ARBA00022729"/>
    </source>
</evidence>
<dbReference type="SUPFAM" id="SSF57196">
    <property type="entry name" value="EGF/Laminin"/>
    <property type="match status" value="1"/>
</dbReference>
<comment type="caution">
    <text evidence="14">The sequence shown here is derived from an EMBL/GenBank/DDBJ whole genome shotgun (WGS) entry which is preliminary data.</text>
</comment>
<dbReference type="InterPro" id="IPR000538">
    <property type="entry name" value="Link_dom"/>
</dbReference>
<dbReference type="Gene3D" id="3.50.4.10">
    <property type="entry name" value="Hepatocyte Growth Factor"/>
    <property type="match status" value="1"/>
</dbReference>
<evidence type="ECO:0000256" key="4">
    <source>
        <dbReference type="ARBA" id="ARBA00022989"/>
    </source>
</evidence>
<feature type="domain" description="Link" evidence="13">
    <location>
        <begin position="181"/>
        <end position="276"/>
    </location>
</feature>
<evidence type="ECO:0000259" key="12">
    <source>
        <dbReference type="PROSITE" id="PS50948"/>
    </source>
</evidence>
<dbReference type="PROSITE" id="PS50026">
    <property type="entry name" value="EGF_3"/>
    <property type="match status" value="1"/>
</dbReference>
<dbReference type="Gene3D" id="3.10.100.10">
    <property type="entry name" value="Mannose-Binding Protein A, subunit A"/>
    <property type="match status" value="1"/>
</dbReference>
<evidence type="ECO:0000256" key="2">
    <source>
        <dbReference type="ARBA" id="ARBA00022692"/>
    </source>
</evidence>
<comment type="caution">
    <text evidence="9">Lacks conserved residue(s) required for the propagation of feature annotation.</text>
</comment>
<reference evidence="14 15" key="1">
    <citation type="submission" date="2022-05" db="EMBL/GenBank/DDBJ databases">
        <authorList>
            <consortium name="Genoscope - CEA"/>
            <person name="William W."/>
        </authorList>
    </citation>
    <scope>NUCLEOTIDE SEQUENCE [LARGE SCALE GENOMIC DNA]</scope>
</reference>
<evidence type="ECO:0000256" key="5">
    <source>
        <dbReference type="ARBA" id="ARBA00023136"/>
    </source>
</evidence>
<feature type="domain" description="Apple" evidence="12">
    <location>
        <begin position="36"/>
        <end position="123"/>
    </location>
</feature>
<dbReference type="InterPro" id="IPR016186">
    <property type="entry name" value="C-type_lectin-like/link_sf"/>
</dbReference>
<dbReference type="InterPro" id="IPR000742">
    <property type="entry name" value="EGF"/>
</dbReference>
<name>A0ABN8N003_9CNID</name>
<dbReference type="InterPro" id="IPR003609">
    <property type="entry name" value="Pan_app"/>
</dbReference>
<organism evidence="14 15">
    <name type="scientific">Porites lobata</name>
    <dbReference type="NCBI Taxonomy" id="104759"/>
    <lineage>
        <taxon>Eukaryota</taxon>
        <taxon>Metazoa</taxon>
        <taxon>Cnidaria</taxon>
        <taxon>Anthozoa</taxon>
        <taxon>Hexacorallia</taxon>
        <taxon>Scleractinia</taxon>
        <taxon>Fungiina</taxon>
        <taxon>Poritidae</taxon>
        <taxon>Porites</taxon>
    </lineage>
</organism>
<evidence type="ECO:0000256" key="7">
    <source>
        <dbReference type="ARBA" id="ARBA00023170"/>
    </source>
</evidence>
<proteinExistence type="predicted"/>
<dbReference type="Pfam" id="PF00008">
    <property type="entry name" value="EGF"/>
    <property type="match status" value="1"/>
</dbReference>
<keyword evidence="3 10" id="KW-0732">Signal</keyword>
<dbReference type="PANTHER" id="PTHR10225:SF5">
    <property type="entry name" value="C-TYPE LECTIN DOMAIN-CONTAINING PROTEIN"/>
    <property type="match status" value="1"/>
</dbReference>
<evidence type="ECO:0000259" key="13">
    <source>
        <dbReference type="PROSITE" id="PS50963"/>
    </source>
</evidence>
<keyword evidence="15" id="KW-1185">Reference proteome</keyword>
<feature type="signal peptide" evidence="10">
    <location>
        <begin position="1"/>
        <end position="36"/>
    </location>
</feature>
<sequence>MALYGPLTQFSAVQLNSVVLFSFLLAFIADPSDVDSHGHTAMFYSVKEASLIGNVTVVKQTTSDVECAFLCLRMYPGSCFSFNFGRTVTLTKLHDCELSNSEGALKPHKMYSRRGFDYFGMESVYLARYFPCLSSPCQNGGSCVNGPALKEFSCTCPLKIQAMPYIDNKCNINRSLITTEAHFHSLFHAKVGRYKLNYFEAERLCEILGASLASWGQLTVAWQGGLQLCQKGWLNGAIVAYPMREVKGNCGNKTGIVEIDYERNRTEKPFNAWCYKP</sequence>
<protein>
    <submittedName>
        <fullName evidence="14">Uncharacterized protein</fullName>
    </submittedName>
</protein>
<keyword evidence="4" id="KW-1133">Transmembrane helix</keyword>
<accession>A0ABN8N003</accession>
<evidence type="ECO:0000256" key="10">
    <source>
        <dbReference type="SAM" id="SignalP"/>
    </source>
</evidence>
<dbReference type="PRINTS" id="PR01265">
    <property type="entry name" value="LINKMODULE"/>
</dbReference>
<dbReference type="Pfam" id="PF00193">
    <property type="entry name" value="Xlink"/>
    <property type="match status" value="1"/>
</dbReference>
<keyword evidence="9" id="KW-0245">EGF-like domain</keyword>
<dbReference type="SMART" id="SM00445">
    <property type="entry name" value="LINK"/>
    <property type="match status" value="1"/>
</dbReference>
<keyword evidence="2" id="KW-0812">Transmembrane</keyword>
<dbReference type="Proteomes" id="UP001159405">
    <property type="component" value="Unassembled WGS sequence"/>
</dbReference>
<dbReference type="SUPFAM" id="SSF56436">
    <property type="entry name" value="C-type lectin-like"/>
    <property type="match status" value="1"/>
</dbReference>
<dbReference type="CDD" id="cd00054">
    <property type="entry name" value="EGF_CA"/>
    <property type="match status" value="1"/>
</dbReference>
<gene>
    <name evidence="14" type="ORF">PLOB_00042838</name>
</gene>
<evidence type="ECO:0000256" key="9">
    <source>
        <dbReference type="PROSITE-ProRule" id="PRU00076"/>
    </source>
</evidence>
<feature type="chain" id="PRO_5046060791" evidence="10">
    <location>
        <begin position="37"/>
        <end position="277"/>
    </location>
</feature>
<dbReference type="Gene3D" id="2.10.25.10">
    <property type="entry name" value="Laminin"/>
    <property type="match status" value="1"/>
</dbReference>
<dbReference type="PANTHER" id="PTHR10225">
    <property type="entry name" value="HYALURONAN RECEPTOR"/>
    <property type="match status" value="1"/>
</dbReference>
<feature type="disulfide bond" evidence="9">
    <location>
        <begin position="137"/>
        <end position="154"/>
    </location>
</feature>
<dbReference type="InterPro" id="IPR043210">
    <property type="entry name" value="CD44_antigen-like"/>
</dbReference>
<comment type="subcellular location">
    <subcellularLocation>
        <location evidence="1">Membrane</location>
        <topology evidence="1">Single-pass membrane protein</topology>
    </subcellularLocation>
</comment>
<keyword evidence="7" id="KW-0675">Receptor</keyword>
<dbReference type="InterPro" id="IPR016187">
    <property type="entry name" value="CTDL_fold"/>
</dbReference>
<evidence type="ECO:0000256" key="6">
    <source>
        <dbReference type="ARBA" id="ARBA00023157"/>
    </source>
</evidence>
<evidence type="ECO:0000259" key="11">
    <source>
        <dbReference type="PROSITE" id="PS50026"/>
    </source>
</evidence>
<keyword evidence="8" id="KW-0325">Glycoprotein</keyword>
<dbReference type="EMBL" id="CALNXK010000007">
    <property type="protein sequence ID" value="CAH3039671.1"/>
    <property type="molecule type" value="Genomic_DNA"/>
</dbReference>